<evidence type="ECO:0000313" key="3">
    <source>
        <dbReference type="EMBL" id="KKA28239.1"/>
    </source>
</evidence>
<evidence type="ECO:0000256" key="1">
    <source>
        <dbReference type="ARBA" id="ARBA00022801"/>
    </source>
</evidence>
<reference evidence="3 4" key="1">
    <citation type="submission" date="2015-03" db="EMBL/GenBank/DDBJ databases">
        <authorList>
            <person name="Radwan O."/>
            <person name="Al-Naeli F.A."/>
            <person name="Rendon G.A."/>
            <person name="Fields C."/>
        </authorList>
    </citation>
    <scope>NUCLEOTIDE SEQUENCE [LARGE SCALE GENOMIC DNA]</scope>
    <source>
        <strain evidence="3">CR-DP1</strain>
    </source>
</reference>
<evidence type="ECO:0000313" key="4">
    <source>
        <dbReference type="Proteomes" id="UP000033483"/>
    </source>
</evidence>
<accession>A0A0F4ZCG6</accession>
<dbReference type="Gene3D" id="3.20.20.520">
    <property type="entry name" value="Glycosyl hydrolase family 115"/>
    <property type="match status" value="1"/>
</dbReference>
<keyword evidence="4" id="KW-1185">Reference proteome</keyword>
<organism evidence="3 4">
    <name type="scientific">Thielaviopsis punctulata</name>
    <dbReference type="NCBI Taxonomy" id="72032"/>
    <lineage>
        <taxon>Eukaryota</taxon>
        <taxon>Fungi</taxon>
        <taxon>Dikarya</taxon>
        <taxon>Ascomycota</taxon>
        <taxon>Pezizomycotina</taxon>
        <taxon>Sordariomycetes</taxon>
        <taxon>Hypocreomycetidae</taxon>
        <taxon>Microascales</taxon>
        <taxon>Ceratocystidaceae</taxon>
        <taxon>Thielaviopsis</taxon>
    </lineage>
</organism>
<feature type="domain" description="Gylcosyl hydrolase 115 C-terminal" evidence="2">
    <location>
        <begin position="850"/>
        <end position="1034"/>
    </location>
</feature>
<sequence>MRYIASILAASLVGTVRGLGQEPIISFTASNDSFQIAGSAFGSTGGQILVSSDDYWGVIRAAGDLAVDFGRVTGTNYTLSNGEKDASAATYEFLPVDISNNTIYRTTAQQNFTGPAYSEPDPEKTVIIAGTLGRSPTIDALVSSGKLNVSAIANEWESFVSAVISNPVDGVSRALVIAGSDARGTIYGIYDVSEQIGVSPWYFWADSPVRRKTEIWALPGPKVQKAPSVKYRGLFLNDEQPALSSWVGTNFPDAWNGSAGFNHNFYRLIFELLLRLRANYLWPALWASIFYTDDPLNQPLADAFEIVLGSSHTEPMMRAQNEFKTYYTGPWAYNLNNKTIDAYFRYGAQRAKPYTRNSLYTMAMRGTGDTEIEGGLGLTGIIDMLEVLVHKQQEIIVDVLQVENSSVVPQMWCLYKEVQTYQEQGLHVPEDITLLWSDDNWGNVRRLPLKNETGRAGGAGVYYHFDYVGDPRDYKWINTVQLQKTAEQLWLAYKREADRIWVVNVGDLKGLELPLNHYFDLAYDAPRWGLHGTSAWTHAWATREFGPELAANISTISNHYGMLAARRKYELVNPQTYSLINYNEADAVLGQWADLHSAAQKVYDALDAQTKDAFYETLLHPILAAENLYRIQIAGTRNQLYAWQKRNSANDVVQESLELLAEDSALTDRWDGLRGGKWAHFMDQTHLGYDYWQQPMRNALPPMTYVQTTRPSVAGQLGIGVEASNATVSGDDRFHALSSNTLSLPPLSRYGPRTRWLDVFSRGTQKCAWNASVSVDWLTLQPSSGAVGPDDADVRMHVSVNWERVPQEAQSGEYTISFKTCRGLERFGFGEPSVTVPVDLREVPKSFEQGFVEADGVVAIEAPHYQAIVPGTKSSLNYTTLSDYGRVLGGVGLADYGMEKLESVGAGPALEYKMYFFSNATANVTLYLSPTQNYMDDSSALEYAIGLFPAGSNDVDYQRVTPVGAFSGANMPPGWNTAVADSAWGVSGTLTTSSFKVTESEYVLRIYALLPSVVVQKVIVDLGGLRRSYLGPPESFLVGRDELGKRELRTFRDTPGVF</sequence>
<protein>
    <recommendedName>
        <fullName evidence="2">Gylcosyl hydrolase 115 C-terminal domain-containing protein</fullName>
    </recommendedName>
</protein>
<dbReference type="InterPro" id="IPR031924">
    <property type="entry name" value="GH115"/>
</dbReference>
<dbReference type="InterPro" id="IPR029018">
    <property type="entry name" value="Hex-like_dom2"/>
</dbReference>
<dbReference type="PANTHER" id="PTHR37842:SF2">
    <property type="entry name" value="GYLCOSYL HYDROLASE 115 C-TERMINAL DOMAIN-CONTAINING PROTEIN"/>
    <property type="match status" value="1"/>
</dbReference>
<dbReference type="PANTHER" id="PTHR37842">
    <property type="match status" value="1"/>
</dbReference>
<dbReference type="OrthoDB" id="4849794at2759"/>
<name>A0A0F4ZCG6_9PEZI</name>
<evidence type="ECO:0000259" key="2">
    <source>
        <dbReference type="Pfam" id="PF17829"/>
    </source>
</evidence>
<dbReference type="EMBL" id="LAEV01001376">
    <property type="protein sequence ID" value="KKA28239.1"/>
    <property type="molecule type" value="Genomic_DNA"/>
</dbReference>
<dbReference type="GO" id="GO:0016787">
    <property type="term" value="F:hydrolase activity"/>
    <property type="evidence" value="ECO:0007669"/>
    <property type="project" value="UniProtKB-KW"/>
</dbReference>
<dbReference type="AlphaFoldDB" id="A0A0F4ZCG6"/>
<gene>
    <name evidence="3" type="ORF">TD95_002433</name>
</gene>
<dbReference type="Pfam" id="PF15979">
    <property type="entry name" value="Glyco_hydro_115"/>
    <property type="match status" value="1"/>
</dbReference>
<dbReference type="Gene3D" id="1.20.58.2150">
    <property type="match status" value="1"/>
</dbReference>
<dbReference type="Proteomes" id="UP000033483">
    <property type="component" value="Unassembled WGS sequence"/>
</dbReference>
<dbReference type="Gene3D" id="2.60.120.1620">
    <property type="match status" value="1"/>
</dbReference>
<dbReference type="InterPro" id="IPR042301">
    <property type="entry name" value="GH115_sf"/>
</dbReference>
<keyword evidence="1" id="KW-0378">Hydrolase</keyword>
<dbReference type="InterPro" id="IPR041437">
    <property type="entry name" value="GH115_C"/>
</dbReference>
<dbReference type="Pfam" id="PF17829">
    <property type="entry name" value="GH115_C"/>
    <property type="match status" value="1"/>
</dbReference>
<dbReference type="Gene3D" id="3.30.379.10">
    <property type="entry name" value="Chitobiase/beta-hexosaminidase domain 2-like"/>
    <property type="match status" value="1"/>
</dbReference>
<proteinExistence type="predicted"/>
<comment type="caution">
    <text evidence="3">The sequence shown here is derived from an EMBL/GenBank/DDBJ whole genome shotgun (WGS) entry which is preliminary data.</text>
</comment>